<name>A0AAV9X2X2_9PEZI</name>
<dbReference type="PANTHER" id="PTHR20835">
    <property type="entry name" value="E3 UBIQUITIN-PROTEIN LIGASE PPP1R11-RELATED"/>
    <property type="match status" value="1"/>
</dbReference>
<comment type="subcellular location">
    <subcellularLocation>
        <location evidence="3">Nucleus</location>
    </subcellularLocation>
</comment>
<sequence length="155" mass="17450">METTRTNPPIPNGTAILTTVEEQSNDGSEVPVNGVLRLRGGRIKPRRVTWTEEVIDNEGLDKKKTKICCIYNKPREFGESSSDDSSSSSSSDEDSEDGKDEESQVKGQGNSHRKDSNPSHDTNLESHTCNQHPRKRQRRKNAYEKQPSQTRKLPQ</sequence>
<protein>
    <recommendedName>
        <fullName evidence="3">Type 1 phosphatases regulator</fullName>
    </recommendedName>
</protein>
<feature type="region of interest" description="Disordered" evidence="4">
    <location>
        <begin position="73"/>
        <end position="155"/>
    </location>
</feature>
<evidence type="ECO:0000256" key="4">
    <source>
        <dbReference type="SAM" id="MobiDB-lite"/>
    </source>
</evidence>
<accession>A0AAV9X2X2</accession>
<comment type="similarity">
    <text evidence="2 3">Belongs to the YPI1 family.</text>
</comment>
<feature type="compositionally biased region" description="Polar residues" evidence="4">
    <location>
        <begin position="146"/>
        <end position="155"/>
    </location>
</feature>
<dbReference type="EMBL" id="JAVHJO010000010">
    <property type="protein sequence ID" value="KAK6535104.1"/>
    <property type="molecule type" value="Genomic_DNA"/>
</dbReference>
<reference evidence="5 6" key="1">
    <citation type="submission" date="2019-10" db="EMBL/GenBank/DDBJ databases">
        <authorList>
            <person name="Palmer J.M."/>
        </authorList>
    </citation>
    <scope>NUCLEOTIDE SEQUENCE [LARGE SCALE GENOMIC DNA]</scope>
    <source>
        <strain evidence="5 6">TWF694</strain>
    </source>
</reference>
<evidence type="ECO:0000313" key="6">
    <source>
        <dbReference type="Proteomes" id="UP001365542"/>
    </source>
</evidence>
<dbReference type="AlphaFoldDB" id="A0AAV9X2X2"/>
<comment type="caution">
    <text evidence="5">The sequence shown here is derived from an EMBL/GenBank/DDBJ whole genome shotgun (WGS) entry which is preliminary data.</text>
</comment>
<evidence type="ECO:0000256" key="3">
    <source>
        <dbReference type="RuleBase" id="RU367162"/>
    </source>
</evidence>
<evidence type="ECO:0000256" key="1">
    <source>
        <dbReference type="ARBA" id="ARBA00003401"/>
    </source>
</evidence>
<keyword evidence="6" id="KW-1185">Reference proteome</keyword>
<gene>
    <name evidence="5" type="primary">YPI1</name>
    <name evidence="5" type="ORF">TWF694_001590</name>
</gene>
<proteinExistence type="inferred from homology"/>
<dbReference type="Proteomes" id="UP001365542">
    <property type="component" value="Unassembled WGS sequence"/>
</dbReference>
<dbReference type="GO" id="GO:0004865">
    <property type="term" value="F:protein serine/threonine phosphatase inhibitor activity"/>
    <property type="evidence" value="ECO:0007669"/>
    <property type="project" value="UniProtKB-UniRule"/>
</dbReference>
<keyword evidence="3" id="KW-0539">Nucleus</keyword>
<dbReference type="Pfam" id="PF07491">
    <property type="entry name" value="PPI_Ypi1"/>
    <property type="match status" value="1"/>
</dbReference>
<feature type="compositionally biased region" description="Acidic residues" evidence="4">
    <location>
        <begin position="91"/>
        <end position="100"/>
    </location>
</feature>
<dbReference type="PANTHER" id="PTHR20835:SF0">
    <property type="entry name" value="E3 UBIQUITIN-PROTEIN LIGASE PPP1R11"/>
    <property type="match status" value="1"/>
</dbReference>
<feature type="compositionally biased region" description="Low complexity" evidence="4">
    <location>
        <begin position="79"/>
        <end position="90"/>
    </location>
</feature>
<evidence type="ECO:0000313" key="5">
    <source>
        <dbReference type="EMBL" id="KAK6535104.1"/>
    </source>
</evidence>
<evidence type="ECO:0000256" key="2">
    <source>
        <dbReference type="ARBA" id="ARBA00005605"/>
    </source>
</evidence>
<organism evidence="5 6">
    <name type="scientific">Orbilia ellipsospora</name>
    <dbReference type="NCBI Taxonomy" id="2528407"/>
    <lineage>
        <taxon>Eukaryota</taxon>
        <taxon>Fungi</taxon>
        <taxon>Dikarya</taxon>
        <taxon>Ascomycota</taxon>
        <taxon>Pezizomycotina</taxon>
        <taxon>Orbiliomycetes</taxon>
        <taxon>Orbiliales</taxon>
        <taxon>Orbiliaceae</taxon>
        <taxon>Orbilia</taxon>
    </lineage>
</organism>
<feature type="compositionally biased region" description="Basic and acidic residues" evidence="4">
    <location>
        <begin position="112"/>
        <end position="124"/>
    </location>
</feature>
<dbReference type="InterPro" id="IPR011107">
    <property type="entry name" value="PPI_Ypi1"/>
</dbReference>
<comment type="function">
    <text evidence="1 3">Regulator of type 1 phosphatases which maintains protein phosphatase activity under strict control.</text>
</comment>
<dbReference type="GO" id="GO:0005634">
    <property type="term" value="C:nucleus"/>
    <property type="evidence" value="ECO:0007669"/>
    <property type="project" value="UniProtKB-SubCell"/>
</dbReference>
<dbReference type="GO" id="GO:0008157">
    <property type="term" value="F:protein phosphatase 1 binding"/>
    <property type="evidence" value="ECO:0007669"/>
    <property type="project" value="TreeGrafter"/>
</dbReference>